<proteinExistence type="predicted"/>
<dbReference type="AlphaFoldDB" id="A0A5C6TZ97"/>
<dbReference type="Proteomes" id="UP000321832">
    <property type="component" value="Unassembled WGS sequence"/>
</dbReference>
<dbReference type="EMBL" id="VOPW01000001">
    <property type="protein sequence ID" value="TXC66072.1"/>
    <property type="molecule type" value="Genomic_DNA"/>
</dbReference>
<evidence type="ECO:0000313" key="1">
    <source>
        <dbReference type="EMBL" id="TXC66072.1"/>
    </source>
</evidence>
<evidence type="ECO:0000313" key="2">
    <source>
        <dbReference type="Proteomes" id="UP000321832"/>
    </source>
</evidence>
<gene>
    <name evidence="1" type="ORF">FSC37_09495</name>
</gene>
<reference evidence="1 2" key="1">
    <citation type="submission" date="2019-08" db="EMBL/GenBank/DDBJ databases">
        <authorList>
            <person name="Khan S.A."/>
            <person name="Jeon C.O."/>
            <person name="Jeong S.E."/>
        </authorList>
    </citation>
    <scope>NUCLEOTIDE SEQUENCE [LARGE SCALE GENOMIC DNA]</scope>
    <source>
        <strain evidence="2">IMCC1728</strain>
    </source>
</reference>
<protein>
    <submittedName>
        <fullName evidence="1">Uncharacterized protein</fullName>
    </submittedName>
</protein>
<sequence>MAEPKPLTPDELERLLADLDEGAYDELLVPPGDQAAPTGKFADVKPFDVRAWAERRGIKLPSR</sequence>
<organism evidence="1 2">
    <name type="scientific">Piscinibacter aquaticus</name>
    <dbReference type="NCBI Taxonomy" id="392597"/>
    <lineage>
        <taxon>Bacteria</taxon>
        <taxon>Pseudomonadati</taxon>
        <taxon>Pseudomonadota</taxon>
        <taxon>Betaproteobacteria</taxon>
        <taxon>Burkholderiales</taxon>
        <taxon>Sphaerotilaceae</taxon>
        <taxon>Piscinibacter</taxon>
    </lineage>
</organism>
<comment type="caution">
    <text evidence="1">The sequence shown here is derived from an EMBL/GenBank/DDBJ whole genome shotgun (WGS) entry which is preliminary data.</text>
</comment>
<accession>A0A5C6TZ97</accession>
<name>A0A5C6TZ97_9BURK</name>
<keyword evidence="2" id="KW-1185">Reference proteome</keyword>